<dbReference type="GO" id="GO:0016881">
    <property type="term" value="F:acid-amino acid ligase activity"/>
    <property type="evidence" value="ECO:0007669"/>
    <property type="project" value="UniProtKB-ARBA"/>
</dbReference>
<dbReference type="EMBL" id="FLOB01000004">
    <property type="protein sequence ID" value="SBS32036.1"/>
    <property type="molecule type" value="Genomic_DNA"/>
</dbReference>
<dbReference type="PANTHER" id="PTHR34384:SF5">
    <property type="entry name" value="L-2,3-DIAMINOPROPANOATE--CITRATE LIGASE"/>
    <property type="match status" value="1"/>
</dbReference>
<dbReference type="OrthoDB" id="495728at2"/>
<keyword evidence="4" id="KW-0436">Ligase</keyword>
<dbReference type="RefSeq" id="WP_067016526.1">
    <property type="nucleotide sequence ID" value="NZ_FLOB01000004.1"/>
</dbReference>
<dbReference type="InterPro" id="IPR043045">
    <property type="entry name" value="PvsD/AcsD-like_palm_helix"/>
</dbReference>
<dbReference type="InterPro" id="IPR022770">
    <property type="entry name" value="IucA/IucC-like_C"/>
</dbReference>
<organism evidence="4 5">
    <name type="scientific">Marinomonas spartinae</name>
    <dbReference type="NCBI Taxonomy" id="1792290"/>
    <lineage>
        <taxon>Bacteria</taxon>
        <taxon>Pseudomonadati</taxon>
        <taxon>Pseudomonadota</taxon>
        <taxon>Gammaproteobacteria</taxon>
        <taxon>Oceanospirillales</taxon>
        <taxon>Oceanospirillaceae</taxon>
        <taxon>Marinomonas</taxon>
    </lineage>
</organism>
<evidence type="ECO:0000313" key="4">
    <source>
        <dbReference type="EMBL" id="SBS32036.1"/>
    </source>
</evidence>
<feature type="domain" description="Aerobactin siderophore biosynthesis IucA/IucC-like C-terminal" evidence="3">
    <location>
        <begin position="422"/>
        <end position="585"/>
    </location>
</feature>
<dbReference type="Gene3D" id="3.30.160.870">
    <property type="match status" value="1"/>
</dbReference>
<protein>
    <submittedName>
        <fullName evidence="4">N(2)-citryl-N(6)-acetyl-N(6)-hydroxylysine synthase</fullName>
        <ecNumber evidence="4">6.3.2.38</ecNumber>
    </submittedName>
</protein>
<evidence type="ECO:0000259" key="3">
    <source>
        <dbReference type="Pfam" id="PF06276"/>
    </source>
</evidence>
<sequence length="603" mass="68530">MKQPQRMMAKIVSELAMTHALLNCLIKEFALPEKKLRHNWPEELKGLQPESCLNGIRLKALPILIELSPKRELFVLVDRYNSLGSQRYLSDVYVKHKGSPWAILEFEALAKFILEGCVVSTGSFNLELFEQVLSSQQLVSDILSHQEDTQQNATFSNYITSEQSLWFGHPSHPAPKARMWPDVIAQQDVTPEFQASAFLHCFEVPIQGLQTQSNSITQSDILNAVAPQGSLQSYTQKQPQSEEDYALISMHPVQAQLFMQDDRVKSLLQQNIIRDKGQTGFYAQPTASIRTWYIDNSDYFIKGSLNVRITNCVRKNAWYELESAMAVDHLLNQLVMSSPNAFKDVIIAREPATLSWSPLDANEEDQRWFREQTGIILRENFCKKQPTEAFLLAATAFARDNHLQPMIWKLLGSDASNEARLAWFSRYQQALLPPILNLFFDHGIVTEPHLQNTVFTHEKGVPKQILLRDFEGVKLTDDLGCHYLDTHFEETIHPTVKASLIYSREKGWKRIAYCLFVNNLSEAILALSWDRPHLADAMWAGVEETLVSVLQSLSQPAPELKALLQTGEIACKCNLKVRLAAQADKQADYVPLTAPWCQEVTYA</sequence>
<dbReference type="GO" id="GO:0019290">
    <property type="term" value="P:siderophore biosynthetic process"/>
    <property type="evidence" value="ECO:0007669"/>
    <property type="project" value="InterPro"/>
</dbReference>
<dbReference type="STRING" id="1792290.MSP8886_02318"/>
<evidence type="ECO:0000313" key="5">
    <source>
        <dbReference type="Proteomes" id="UP000092544"/>
    </source>
</evidence>
<dbReference type="Pfam" id="PF04183">
    <property type="entry name" value="IucA_IucC"/>
    <property type="match status" value="1"/>
</dbReference>
<dbReference type="Gene3D" id="1.10.340.60">
    <property type="entry name" value="AcsD, palm domain, helix bundle"/>
    <property type="match status" value="1"/>
</dbReference>
<dbReference type="PANTHER" id="PTHR34384">
    <property type="entry name" value="L-2,3-DIAMINOPROPANOATE--CITRATE LIGASE"/>
    <property type="match status" value="1"/>
</dbReference>
<dbReference type="Pfam" id="PF06276">
    <property type="entry name" value="FhuF"/>
    <property type="match status" value="1"/>
</dbReference>
<proteinExistence type="inferred from homology"/>
<dbReference type="InterPro" id="IPR043032">
    <property type="entry name" value="PvsD/AcsD-like_thumb_helix"/>
</dbReference>
<dbReference type="InterPro" id="IPR043033">
    <property type="entry name" value="PvsD/AcsD-like_thumb_beta"/>
</dbReference>
<dbReference type="EC" id="6.3.2.38" evidence="4"/>
<dbReference type="AlphaFoldDB" id="A0A1A8TI20"/>
<accession>A0A1A8TI20</accession>
<feature type="domain" description="Aerobactin siderophore biosynthesis IucA/IucC N-terminal" evidence="2">
    <location>
        <begin position="158"/>
        <end position="394"/>
    </location>
</feature>
<dbReference type="Proteomes" id="UP000092544">
    <property type="component" value="Unassembled WGS sequence"/>
</dbReference>
<reference evidence="4 5" key="1">
    <citation type="submission" date="2016-06" db="EMBL/GenBank/DDBJ databases">
        <authorList>
            <person name="Kjaerup R.B."/>
            <person name="Dalgaard T.S."/>
            <person name="Juul-Madsen H.R."/>
        </authorList>
    </citation>
    <scope>NUCLEOTIDE SEQUENCE [LARGE SCALE GENOMIC DNA]</scope>
    <source>
        <strain evidence="4 5">CECT 8886</strain>
    </source>
</reference>
<keyword evidence="5" id="KW-1185">Reference proteome</keyword>
<comment type="similarity">
    <text evidence="1">Belongs to the IucA/IucC family.</text>
</comment>
<name>A0A1A8TI20_9GAMM</name>
<dbReference type="Gene3D" id="2.30.30.1240">
    <property type="entry name" value="AscD, thumb domain, four stranded beta-sheet"/>
    <property type="match status" value="1"/>
</dbReference>
<evidence type="ECO:0000256" key="1">
    <source>
        <dbReference type="ARBA" id="ARBA00007832"/>
    </source>
</evidence>
<gene>
    <name evidence="4" type="primary">iucA</name>
    <name evidence="4" type="ORF">MSP8886_02318</name>
</gene>
<dbReference type="InterPro" id="IPR037455">
    <property type="entry name" value="LucA/IucC-like"/>
</dbReference>
<dbReference type="InterPro" id="IPR007310">
    <property type="entry name" value="Aerobactin_biosyn_IucA/IucC_N"/>
</dbReference>
<evidence type="ECO:0000259" key="2">
    <source>
        <dbReference type="Pfam" id="PF04183"/>
    </source>
</evidence>
<dbReference type="Gene3D" id="1.10.150.640">
    <property type="entry name" value="AcsD, thumb domain, helical bundle"/>
    <property type="match status" value="1"/>
</dbReference>